<reference evidence="3" key="1">
    <citation type="submission" date="2016-05" db="EMBL/GenBank/DDBJ databases">
        <title>Comparative genomics of biotechnologically important yeasts.</title>
        <authorList>
            <consortium name="DOE Joint Genome Institute"/>
            <person name="Riley R."/>
            <person name="Haridas S."/>
            <person name="Wolfe K.H."/>
            <person name="Lopes M.R."/>
            <person name="Hittinger C.T."/>
            <person name="Goker M."/>
            <person name="Salamov A."/>
            <person name="Wisecaver J."/>
            <person name="Long T.M."/>
            <person name="Aerts A.L."/>
            <person name="Barry K."/>
            <person name="Choi C."/>
            <person name="Clum A."/>
            <person name="Coughlan A.Y."/>
            <person name="Deshpande S."/>
            <person name="Douglass A.P."/>
            <person name="Hanson S.J."/>
            <person name="Klenk H.-P."/>
            <person name="Labutti K."/>
            <person name="Lapidus A."/>
            <person name="Lindquist E."/>
            <person name="Lipzen A."/>
            <person name="Meier-Kolthoff J.P."/>
            <person name="Ohm R.A."/>
            <person name="Otillar R.P."/>
            <person name="Pangilinan J."/>
            <person name="Peng Y."/>
            <person name="Rokas A."/>
            <person name="Rosa C.A."/>
            <person name="Scheuner C."/>
            <person name="Sibirny A.A."/>
            <person name="Slot J.C."/>
            <person name="Stielow J.B."/>
            <person name="Sun H."/>
            <person name="Kurtzman C.P."/>
            <person name="Blackwell M."/>
            <person name="Grigoriev I.V."/>
            <person name="Jeffries T.W."/>
        </authorList>
    </citation>
    <scope>NUCLEOTIDE SEQUENCE [LARGE SCALE GENOMIC DNA]</scope>
    <source>
        <strain evidence="3">NRRL Y-1933</strain>
    </source>
</reference>
<keyword evidence="1" id="KW-0472">Membrane</keyword>
<proteinExistence type="predicted"/>
<dbReference type="Proteomes" id="UP000095085">
    <property type="component" value="Unassembled WGS sequence"/>
</dbReference>
<dbReference type="GeneID" id="30997865"/>
<organism evidence="2 3">
    <name type="scientific">Hyphopichia burtonii NRRL Y-1933</name>
    <dbReference type="NCBI Taxonomy" id="984485"/>
    <lineage>
        <taxon>Eukaryota</taxon>
        <taxon>Fungi</taxon>
        <taxon>Dikarya</taxon>
        <taxon>Ascomycota</taxon>
        <taxon>Saccharomycotina</taxon>
        <taxon>Pichiomycetes</taxon>
        <taxon>Debaryomycetaceae</taxon>
        <taxon>Hyphopichia</taxon>
    </lineage>
</organism>
<sequence length="163" mass="18260">MAAPLLFTNNTHDIPTTSTQRTISFGEKVAVVLSMLFVFGLGTLVFAQILYECVQTIRESKAQERAANTAIESSFTPDEDLHDLLNGTLEERMLAERVFSFGSSNRRRPSLPIVPAPPYERPPEYYDLEAQDFSSATVTPKFLPLPPPPPLYHSIEHDLKNSH</sequence>
<gene>
    <name evidence="2" type="ORF">HYPBUDRAFT_243595</name>
</gene>
<keyword evidence="1" id="KW-0812">Transmembrane</keyword>
<evidence type="ECO:0000256" key="1">
    <source>
        <dbReference type="SAM" id="Phobius"/>
    </source>
</evidence>
<dbReference type="EMBL" id="KV454544">
    <property type="protein sequence ID" value="ODV65686.1"/>
    <property type="molecule type" value="Genomic_DNA"/>
</dbReference>
<evidence type="ECO:0000313" key="2">
    <source>
        <dbReference type="EMBL" id="ODV65686.1"/>
    </source>
</evidence>
<dbReference type="AlphaFoldDB" id="A0A1E4REP6"/>
<keyword evidence="3" id="KW-1185">Reference proteome</keyword>
<dbReference type="RefSeq" id="XP_020074753.1">
    <property type="nucleotide sequence ID" value="XM_020223316.1"/>
</dbReference>
<evidence type="ECO:0000313" key="3">
    <source>
        <dbReference type="Proteomes" id="UP000095085"/>
    </source>
</evidence>
<keyword evidence="1" id="KW-1133">Transmembrane helix</keyword>
<accession>A0A1E4REP6</accession>
<feature type="transmembrane region" description="Helical" evidence="1">
    <location>
        <begin position="29"/>
        <end position="51"/>
    </location>
</feature>
<protein>
    <submittedName>
        <fullName evidence="2">Uncharacterized protein</fullName>
    </submittedName>
</protein>
<name>A0A1E4REP6_9ASCO</name>